<reference evidence="2" key="1">
    <citation type="submission" date="2014-12" db="EMBL/GenBank/DDBJ databases">
        <title>Insight into the proteome of Arion vulgaris.</title>
        <authorList>
            <person name="Aradska J."/>
            <person name="Bulat T."/>
            <person name="Smidak R."/>
            <person name="Sarate P."/>
            <person name="Gangsoo J."/>
            <person name="Sialana F."/>
            <person name="Bilban M."/>
            <person name="Lubec G."/>
        </authorList>
    </citation>
    <scope>NUCLEOTIDE SEQUENCE</scope>
    <source>
        <tissue evidence="2">Skin</tissue>
    </source>
</reference>
<name>A0A0B6Z3L2_9EUPU</name>
<feature type="region of interest" description="Disordered" evidence="1">
    <location>
        <begin position="1"/>
        <end position="21"/>
    </location>
</feature>
<feature type="non-terminal residue" evidence="2">
    <location>
        <position position="1"/>
    </location>
</feature>
<feature type="compositionally biased region" description="Polar residues" evidence="1">
    <location>
        <begin position="1"/>
        <end position="11"/>
    </location>
</feature>
<organism evidence="2">
    <name type="scientific">Arion vulgaris</name>
    <dbReference type="NCBI Taxonomy" id="1028688"/>
    <lineage>
        <taxon>Eukaryota</taxon>
        <taxon>Metazoa</taxon>
        <taxon>Spiralia</taxon>
        <taxon>Lophotrochozoa</taxon>
        <taxon>Mollusca</taxon>
        <taxon>Gastropoda</taxon>
        <taxon>Heterobranchia</taxon>
        <taxon>Euthyneura</taxon>
        <taxon>Panpulmonata</taxon>
        <taxon>Eupulmonata</taxon>
        <taxon>Stylommatophora</taxon>
        <taxon>Helicina</taxon>
        <taxon>Arionoidea</taxon>
        <taxon>Arionidae</taxon>
        <taxon>Arion</taxon>
    </lineage>
</organism>
<gene>
    <name evidence="2" type="primary">ORF45251</name>
</gene>
<evidence type="ECO:0000256" key="1">
    <source>
        <dbReference type="SAM" id="MobiDB-lite"/>
    </source>
</evidence>
<protein>
    <submittedName>
        <fullName evidence="2">Uncharacterized protein</fullName>
    </submittedName>
</protein>
<dbReference type="EMBL" id="HACG01015606">
    <property type="protein sequence ID" value="CEK62471.1"/>
    <property type="molecule type" value="Transcribed_RNA"/>
</dbReference>
<dbReference type="AlphaFoldDB" id="A0A0B6Z3L2"/>
<sequence length="76" mass="8418">PNMNSPQTEATNTHRKVSDTNPVLTKKMIKTIKTIDTNPTGTSQFTLAQTNFRSSPNVGSSETVLEEIKSKLKRIN</sequence>
<accession>A0A0B6Z3L2</accession>
<evidence type="ECO:0000313" key="2">
    <source>
        <dbReference type="EMBL" id="CEK62471.1"/>
    </source>
</evidence>
<proteinExistence type="predicted"/>